<gene>
    <name evidence="2" type="ORF">GT003_01695</name>
</gene>
<feature type="domain" description="Putative collagen-binding" evidence="1">
    <location>
        <begin position="2"/>
        <end position="74"/>
    </location>
</feature>
<dbReference type="AlphaFoldDB" id="A0A7X4YJU1"/>
<name>A0A7X4YJU1_9BACL</name>
<dbReference type="Pfam" id="PF12904">
    <property type="entry name" value="Collagen_bind_2"/>
    <property type="match status" value="1"/>
</dbReference>
<accession>A0A7X4YJU1</accession>
<dbReference type="EMBL" id="JAAAMU010000001">
    <property type="protein sequence ID" value="NBC67702.1"/>
    <property type="molecule type" value="Genomic_DNA"/>
</dbReference>
<dbReference type="InterPro" id="IPR024749">
    <property type="entry name" value="Collagen-bd_put"/>
</dbReference>
<dbReference type="OrthoDB" id="59486at2"/>
<evidence type="ECO:0000313" key="3">
    <source>
        <dbReference type="Proteomes" id="UP000558113"/>
    </source>
</evidence>
<evidence type="ECO:0000259" key="1">
    <source>
        <dbReference type="Pfam" id="PF12904"/>
    </source>
</evidence>
<reference evidence="2 3" key="1">
    <citation type="submission" date="2020-01" db="EMBL/GenBank/DDBJ databases">
        <title>Paenibacillus soybeanensis sp. nov. isolated from the nodules of soybean (Glycine max(L.) Merr).</title>
        <authorList>
            <person name="Wang H."/>
        </authorList>
    </citation>
    <scope>NUCLEOTIDE SEQUENCE [LARGE SCALE GENOMIC DNA]</scope>
    <source>
        <strain evidence="2 3">DSM 23054</strain>
    </source>
</reference>
<evidence type="ECO:0000313" key="2">
    <source>
        <dbReference type="EMBL" id="NBC67702.1"/>
    </source>
</evidence>
<proteinExistence type="predicted"/>
<organism evidence="2 3">
    <name type="scientific">Paenibacillus sacheonensis</name>
    <dbReference type="NCBI Taxonomy" id="742054"/>
    <lineage>
        <taxon>Bacteria</taxon>
        <taxon>Bacillati</taxon>
        <taxon>Bacillota</taxon>
        <taxon>Bacilli</taxon>
        <taxon>Bacillales</taxon>
        <taxon>Paenibacillaceae</taxon>
        <taxon>Paenibacillus</taxon>
    </lineage>
</organism>
<comment type="caution">
    <text evidence="2">The sequence shown here is derived from an EMBL/GenBank/DDBJ whole genome shotgun (WGS) entry which is preliminary data.</text>
</comment>
<sequence length="80" mass="8403">MAASRGGGYALLYTPNGIPFEAVPERLEAPVVAASCFDPLSGGWAEAGTYVRGGIHRFVPPSSGRGEDWVLLLEAKGENL</sequence>
<dbReference type="RefSeq" id="WP_161693745.1">
    <property type="nucleotide sequence ID" value="NZ_JAAAMU010000001.1"/>
</dbReference>
<dbReference type="Proteomes" id="UP000558113">
    <property type="component" value="Unassembled WGS sequence"/>
</dbReference>
<keyword evidence="3" id="KW-1185">Reference proteome</keyword>
<protein>
    <recommendedName>
        <fullName evidence="1">Putative collagen-binding domain-containing protein</fullName>
    </recommendedName>
</protein>